<evidence type="ECO:0000256" key="5">
    <source>
        <dbReference type="ARBA" id="ARBA00023136"/>
    </source>
</evidence>
<evidence type="ECO:0000256" key="4">
    <source>
        <dbReference type="ARBA" id="ARBA00022989"/>
    </source>
</evidence>
<dbReference type="SUPFAM" id="SSF103473">
    <property type="entry name" value="MFS general substrate transporter"/>
    <property type="match status" value="1"/>
</dbReference>
<gene>
    <name evidence="8" type="ORF">FTW19_10015</name>
</gene>
<dbReference type="PROSITE" id="PS50850">
    <property type="entry name" value="MFS"/>
    <property type="match status" value="1"/>
</dbReference>
<dbReference type="RefSeq" id="WP_147647491.1">
    <property type="nucleotide sequence ID" value="NZ_CP042806.1"/>
</dbReference>
<protein>
    <submittedName>
        <fullName evidence="8">MFS transporter</fullName>
    </submittedName>
</protein>
<dbReference type="EMBL" id="CP042806">
    <property type="protein sequence ID" value="QEE28301.1"/>
    <property type="molecule type" value="Genomic_DNA"/>
</dbReference>
<evidence type="ECO:0000313" key="8">
    <source>
        <dbReference type="EMBL" id="QEE28301.1"/>
    </source>
</evidence>
<dbReference type="Proteomes" id="UP000321820">
    <property type="component" value="Chromosome"/>
</dbReference>
<evidence type="ECO:0000256" key="1">
    <source>
        <dbReference type="ARBA" id="ARBA00004651"/>
    </source>
</evidence>
<dbReference type="CDD" id="cd17319">
    <property type="entry name" value="MFS_ExuT_GudP_like"/>
    <property type="match status" value="1"/>
</dbReference>
<dbReference type="PANTHER" id="PTHR11662:SF399">
    <property type="entry name" value="FI19708P1-RELATED"/>
    <property type="match status" value="1"/>
</dbReference>
<keyword evidence="5 6" id="KW-0472">Membrane</keyword>
<dbReference type="PANTHER" id="PTHR11662">
    <property type="entry name" value="SOLUTE CARRIER FAMILY 17"/>
    <property type="match status" value="1"/>
</dbReference>
<feature type="transmembrane region" description="Helical" evidence="6">
    <location>
        <begin position="284"/>
        <end position="308"/>
    </location>
</feature>
<keyword evidence="9" id="KW-1185">Reference proteome</keyword>
<feature type="transmembrane region" description="Helical" evidence="6">
    <location>
        <begin position="245"/>
        <end position="264"/>
    </location>
</feature>
<dbReference type="Gene3D" id="1.20.1250.20">
    <property type="entry name" value="MFS general substrate transporter like domains"/>
    <property type="match status" value="2"/>
</dbReference>
<evidence type="ECO:0000256" key="6">
    <source>
        <dbReference type="SAM" id="Phobius"/>
    </source>
</evidence>
<feature type="transmembrane region" description="Helical" evidence="6">
    <location>
        <begin position="345"/>
        <end position="368"/>
    </location>
</feature>
<evidence type="ECO:0000256" key="2">
    <source>
        <dbReference type="ARBA" id="ARBA00022475"/>
    </source>
</evidence>
<dbReference type="GO" id="GO:0005886">
    <property type="term" value="C:plasma membrane"/>
    <property type="evidence" value="ECO:0007669"/>
    <property type="project" value="UniProtKB-SubCell"/>
</dbReference>
<evidence type="ECO:0000313" key="9">
    <source>
        <dbReference type="Proteomes" id="UP000321820"/>
    </source>
</evidence>
<dbReference type="GO" id="GO:0022857">
    <property type="term" value="F:transmembrane transporter activity"/>
    <property type="evidence" value="ECO:0007669"/>
    <property type="project" value="InterPro"/>
</dbReference>
<evidence type="ECO:0000256" key="3">
    <source>
        <dbReference type="ARBA" id="ARBA00022692"/>
    </source>
</evidence>
<proteinExistence type="predicted"/>
<feature type="transmembrane region" description="Helical" evidence="6">
    <location>
        <begin position="145"/>
        <end position="167"/>
    </location>
</feature>
<name>A0A5B9ED31_9BACT</name>
<keyword evidence="4 6" id="KW-1133">Transmembrane helix</keyword>
<feature type="transmembrane region" description="Helical" evidence="6">
    <location>
        <begin position="50"/>
        <end position="67"/>
    </location>
</feature>
<dbReference type="OrthoDB" id="6360at2"/>
<evidence type="ECO:0000259" key="7">
    <source>
        <dbReference type="PROSITE" id="PS50850"/>
    </source>
</evidence>
<dbReference type="AlphaFoldDB" id="A0A5B9ED31"/>
<dbReference type="InterPro" id="IPR036259">
    <property type="entry name" value="MFS_trans_sf"/>
</dbReference>
<dbReference type="InterPro" id="IPR000849">
    <property type="entry name" value="Sugar_P_transporter"/>
</dbReference>
<feature type="transmembrane region" description="Helical" evidence="6">
    <location>
        <begin position="380"/>
        <end position="400"/>
    </location>
</feature>
<reference evidence="8 9" key="1">
    <citation type="submission" date="2019-08" db="EMBL/GenBank/DDBJ databases">
        <title>Complete genome sequence of Terriglobus albidus strain ORNL.</title>
        <authorList>
            <person name="Podar M."/>
        </authorList>
    </citation>
    <scope>NUCLEOTIDE SEQUENCE [LARGE SCALE GENOMIC DNA]</scope>
    <source>
        <strain evidence="8 9">ORNL</strain>
    </source>
</reference>
<dbReference type="PIRSF" id="PIRSF002808">
    <property type="entry name" value="Hexose_phosphate_transp"/>
    <property type="match status" value="1"/>
</dbReference>
<feature type="domain" description="Major facilitator superfamily (MFS) profile" evidence="7">
    <location>
        <begin position="13"/>
        <end position="432"/>
    </location>
</feature>
<comment type="subcellular location">
    <subcellularLocation>
        <location evidence="1">Cell membrane</location>
        <topology evidence="1">Multi-pass membrane protein</topology>
    </subcellularLocation>
</comment>
<dbReference type="InterPro" id="IPR011701">
    <property type="entry name" value="MFS"/>
</dbReference>
<accession>A0A5B9ED31</accession>
<organism evidence="8 9">
    <name type="scientific">Terriglobus albidus</name>
    <dbReference type="NCBI Taxonomy" id="1592106"/>
    <lineage>
        <taxon>Bacteria</taxon>
        <taxon>Pseudomonadati</taxon>
        <taxon>Acidobacteriota</taxon>
        <taxon>Terriglobia</taxon>
        <taxon>Terriglobales</taxon>
        <taxon>Acidobacteriaceae</taxon>
        <taxon>Terriglobus</taxon>
    </lineage>
</organism>
<dbReference type="KEGG" id="talb:FTW19_10015"/>
<dbReference type="PROSITE" id="PS51257">
    <property type="entry name" value="PROKAR_LIPOPROTEIN"/>
    <property type="match status" value="1"/>
</dbReference>
<sequence length="447" mass="48081">MAGKEQSHIRFLIVLMLFTASCCSYGDRVVLSIVGVDISHQLGLNPLKLGYLFSGFSWAYVVAQLPAGGLLDRYGSKRVYGISIVAWSILALIAGFIGFLPAAMGFGLLFAIRLLSGLAQSPVFPGNGRIVAAWFPTAERGRASAIFNSSQYFALVIFGPVMGWLVQHYGWKACFWLGGIVSLLLSVVWFRVIHSVKSHPHISDAEISYIEEGGGLANMDQNLRKGANPNQLTWSAVRMLLSNRMLVGIYIGQYCITTLTWFFLTWFPVYLNQARHIAIAKAGLLAAVPALCGSIGGVFGGIVSDHLLKNGNSLSVARKVPIVAGMALSMTMIGCNYVSGQMAVILLMSLAFFGKGFGALGWTVISDVSPRNMIGINGGLFNLIGNIAGITTPIIIGWIVQRTGSFNLALVFVGVTALAAIVAYLPLVGRIHRVEFGSKEQTKEQPA</sequence>
<keyword evidence="2" id="KW-1003">Cell membrane</keyword>
<keyword evidence="3 6" id="KW-0812">Transmembrane</keyword>
<feature type="transmembrane region" description="Helical" evidence="6">
    <location>
        <begin position="173"/>
        <end position="193"/>
    </location>
</feature>
<feature type="transmembrane region" description="Helical" evidence="6">
    <location>
        <begin position="320"/>
        <end position="339"/>
    </location>
</feature>
<dbReference type="InterPro" id="IPR020846">
    <property type="entry name" value="MFS_dom"/>
</dbReference>
<dbReference type="Pfam" id="PF07690">
    <property type="entry name" value="MFS_1"/>
    <property type="match status" value="1"/>
</dbReference>
<feature type="transmembrane region" description="Helical" evidence="6">
    <location>
        <begin position="406"/>
        <end position="427"/>
    </location>
</feature>
<dbReference type="InterPro" id="IPR050382">
    <property type="entry name" value="MFS_Na/Anion_cotransporter"/>
</dbReference>
<dbReference type="NCBIfam" id="TIGR00893">
    <property type="entry name" value="2A0114"/>
    <property type="match status" value="1"/>
</dbReference>
<feature type="transmembrane region" description="Helical" evidence="6">
    <location>
        <begin position="79"/>
        <end position="100"/>
    </location>
</feature>